<evidence type="ECO:0000256" key="3">
    <source>
        <dbReference type="ARBA" id="ARBA00022763"/>
    </source>
</evidence>
<evidence type="ECO:0000256" key="1">
    <source>
        <dbReference type="ARBA" id="ARBA00004123"/>
    </source>
</evidence>
<dbReference type="AlphaFoldDB" id="A0A8E2JGZ2"/>
<dbReference type="InterPro" id="IPR018552">
    <property type="entry name" value="CENP-X"/>
</dbReference>
<dbReference type="InterPro" id="IPR009072">
    <property type="entry name" value="Histone-fold"/>
</dbReference>
<comment type="subcellular location">
    <subcellularLocation>
        <location evidence="1">Nucleus</location>
    </subcellularLocation>
</comment>
<evidence type="ECO:0000256" key="5">
    <source>
        <dbReference type="ARBA" id="ARBA00023204"/>
    </source>
</evidence>
<keyword evidence="6" id="KW-0539">Nucleus</keyword>
<keyword evidence="5" id="KW-0234">DNA repair</keyword>
<dbReference type="GO" id="GO:0071821">
    <property type="term" value="C:FANCM-MHF complex"/>
    <property type="evidence" value="ECO:0007669"/>
    <property type="project" value="TreeGrafter"/>
</dbReference>
<dbReference type="GO" id="GO:0046982">
    <property type="term" value="F:protein heterodimerization activity"/>
    <property type="evidence" value="ECO:0007669"/>
    <property type="project" value="InterPro"/>
</dbReference>
<evidence type="ECO:0000256" key="2">
    <source>
        <dbReference type="ARBA" id="ARBA00009359"/>
    </source>
</evidence>
<dbReference type="Pfam" id="PF09415">
    <property type="entry name" value="CENP-X"/>
    <property type="match status" value="1"/>
</dbReference>
<protein>
    <recommendedName>
        <fullName evidence="10">Centromere protein X</fullName>
    </recommendedName>
</protein>
<gene>
    <name evidence="8" type="ORF">K432DRAFT_350681</name>
</gene>
<dbReference type="Gene3D" id="1.10.20.10">
    <property type="entry name" value="Histone, subunit A"/>
    <property type="match status" value="1"/>
</dbReference>
<dbReference type="Proteomes" id="UP000250266">
    <property type="component" value="Unassembled WGS sequence"/>
</dbReference>
<dbReference type="PANTHER" id="PTHR28680:SF1">
    <property type="entry name" value="CENTROMERE PROTEIN X"/>
    <property type="match status" value="1"/>
</dbReference>
<dbReference type="GO" id="GO:0000712">
    <property type="term" value="P:resolution of meiotic recombination intermediates"/>
    <property type="evidence" value="ECO:0007669"/>
    <property type="project" value="TreeGrafter"/>
</dbReference>
<feature type="region of interest" description="Disordered" evidence="7">
    <location>
        <begin position="1"/>
        <end position="121"/>
    </location>
</feature>
<dbReference type="EMBL" id="KV744914">
    <property type="protein sequence ID" value="OCK81619.1"/>
    <property type="molecule type" value="Genomic_DNA"/>
</dbReference>
<sequence length="198" mass="21270">MPPPTTSNPMKRKGPTFQPPRQVKPPAPSTATSKPAKGGSKTSAARTSTSARKSAASRPSFQSATNLISSSSPEQDDADGIDDEDEEMEDEDVNATQRRPGPSTAAALEPAASQDTTRPAIPPNLLARLLHEGFEDKDMKIQKEAMSVVGKYMETFVREAIARAAFEREDAERGGGISDGFLQVEDLEKLAPQLVLDF</sequence>
<name>A0A8E2JGZ2_9PEZI</name>
<feature type="compositionally biased region" description="Low complexity" evidence="7">
    <location>
        <begin position="29"/>
        <end position="58"/>
    </location>
</feature>
<dbReference type="GO" id="GO:0006281">
    <property type="term" value="P:DNA repair"/>
    <property type="evidence" value="ECO:0007669"/>
    <property type="project" value="UniProtKB-KW"/>
</dbReference>
<reference evidence="8 9" key="1">
    <citation type="journal article" date="2016" name="Nat. Commun.">
        <title>Ectomycorrhizal ecology is imprinted in the genome of the dominant symbiotic fungus Cenococcum geophilum.</title>
        <authorList>
            <consortium name="DOE Joint Genome Institute"/>
            <person name="Peter M."/>
            <person name="Kohler A."/>
            <person name="Ohm R.A."/>
            <person name="Kuo A."/>
            <person name="Krutzmann J."/>
            <person name="Morin E."/>
            <person name="Arend M."/>
            <person name="Barry K.W."/>
            <person name="Binder M."/>
            <person name="Choi C."/>
            <person name="Clum A."/>
            <person name="Copeland A."/>
            <person name="Grisel N."/>
            <person name="Haridas S."/>
            <person name="Kipfer T."/>
            <person name="LaButti K."/>
            <person name="Lindquist E."/>
            <person name="Lipzen A."/>
            <person name="Maire R."/>
            <person name="Meier B."/>
            <person name="Mihaltcheva S."/>
            <person name="Molinier V."/>
            <person name="Murat C."/>
            <person name="Poggeler S."/>
            <person name="Quandt C.A."/>
            <person name="Sperisen C."/>
            <person name="Tritt A."/>
            <person name="Tisserant E."/>
            <person name="Crous P.W."/>
            <person name="Henrissat B."/>
            <person name="Nehls U."/>
            <person name="Egli S."/>
            <person name="Spatafora J.W."/>
            <person name="Grigoriev I.V."/>
            <person name="Martin F.M."/>
        </authorList>
    </citation>
    <scope>NUCLEOTIDE SEQUENCE [LARGE SCALE GENOMIC DNA]</scope>
    <source>
        <strain evidence="8 9">CBS 459.81</strain>
    </source>
</reference>
<accession>A0A8E2JGZ2</accession>
<proteinExistence type="inferred from homology"/>
<dbReference type="CDD" id="cd22921">
    <property type="entry name" value="HFD_CENP-X"/>
    <property type="match status" value="1"/>
</dbReference>
<keyword evidence="4" id="KW-0238">DNA-binding</keyword>
<evidence type="ECO:0000256" key="7">
    <source>
        <dbReference type="SAM" id="MobiDB-lite"/>
    </source>
</evidence>
<evidence type="ECO:0008006" key="10">
    <source>
        <dbReference type="Google" id="ProtNLM"/>
    </source>
</evidence>
<comment type="similarity">
    <text evidence="2">Belongs to the CENP-X/MHF2 family.</text>
</comment>
<dbReference type="GO" id="GO:0031297">
    <property type="term" value="P:replication fork processing"/>
    <property type="evidence" value="ECO:0007669"/>
    <property type="project" value="TreeGrafter"/>
</dbReference>
<keyword evidence="3" id="KW-0227">DNA damage</keyword>
<evidence type="ECO:0000313" key="9">
    <source>
        <dbReference type="Proteomes" id="UP000250266"/>
    </source>
</evidence>
<dbReference type="OrthoDB" id="2500381at2759"/>
<dbReference type="GO" id="GO:0051382">
    <property type="term" value="P:kinetochore assembly"/>
    <property type="evidence" value="ECO:0007669"/>
    <property type="project" value="InterPro"/>
</dbReference>
<evidence type="ECO:0000313" key="8">
    <source>
        <dbReference type="EMBL" id="OCK81619.1"/>
    </source>
</evidence>
<keyword evidence="9" id="KW-1185">Reference proteome</keyword>
<evidence type="ECO:0000256" key="4">
    <source>
        <dbReference type="ARBA" id="ARBA00023125"/>
    </source>
</evidence>
<feature type="compositionally biased region" description="Polar residues" evidence="7">
    <location>
        <begin position="59"/>
        <end position="73"/>
    </location>
</feature>
<evidence type="ECO:0000256" key="6">
    <source>
        <dbReference type="ARBA" id="ARBA00023242"/>
    </source>
</evidence>
<feature type="compositionally biased region" description="Acidic residues" evidence="7">
    <location>
        <begin position="74"/>
        <end position="93"/>
    </location>
</feature>
<dbReference type="PANTHER" id="PTHR28680">
    <property type="entry name" value="CENTROMERE PROTEIN X"/>
    <property type="match status" value="1"/>
</dbReference>
<dbReference type="GO" id="GO:0003677">
    <property type="term" value="F:DNA binding"/>
    <property type="evidence" value="ECO:0007669"/>
    <property type="project" value="UniProtKB-KW"/>
</dbReference>
<organism evidence="8 9">
    <name type="scientific">Lepidopterella palustris CBS 459.81</name>
    <dbReference type="NCBI Taxonomy" id="1314670"/>
    <lineage>
        <taxon>Eukaryota</taxon>
        <taxon>Fungi</taxon>
        <taxon>Dikarya</taxon>
        <taxon>Ascomycota</taxon>
        <taxon>Pezizomycotina</taxon>
        <taxon>Dothideomycetes</taxon>
        <taxon>Pleosporomycetidae</taxon>
        <taxon>Mytilinidiales</taxon>
        <taxon>Argynnaceae</taxon>
        <taxon>Lepidopterella</taxon>
    </lineage>
</organism>